<evidence type="ECO:0000313" key="1">
    <source>
        <dbReference type="EMBL" id="MBB4942524.1"/>
    </source>
</evidence>
<protein>
    <submittedName>
        <fullName evidence="1">Uncharacterized protein</fullName>
    </submittedName>
</protein>
<name>A0A7W7WDN9_9ACTN</name>
<dbReference type="EMBL" id="JACHJU010000003">
    <property type="protein sequence ID" value="MBB4942524.1"/>
    <property type="molecule type" value="Genomic_DNA"/>
</dbReference>
<dbReference type="RefSeq" id="WP_184758472.1">
    <property type="nucleotide sequence ID" value="NZ_BAABEK010000012.1"/>
</dbReference>
<dbReference type="Proteomes" id="UP000534286">
    <property type="component" value="Unassembled WGS sequence"/>
</dbReference>
<keyword evidence="2" id="KW-1185">Reference proteome</keyword>
<sequence length="115" mass="12560">MAVWLVLLLGIITMIHMWSHAAIPYKDRMCRAEAAVTVDSHPSSQDHHCEQAHAVECVLPAVWSAPPVQVDHVVTRADTAALSSASLLLGRQGRAPPDGYRARSVLTHTLEVCRC</sequence>
<proteinExistence type="predicted"/>
<reference evidence="1 2" key="1">
    <citation type="submission" date="2020-08" db="EMBL/GenBank/DDBJ databases">
        <title>Sequencing the genomes of 1000 actinobacteria strains.</title>
        <authorList>
            <person name="Klenk H.-P."/>
        </authorList>
    </citation>
    <scope>NUCLEOTIDE SEQUENCE [LARGE SCALE GENOMIC DNA]</scope>
    <source>
        <strain evidence="1 2">DSM 43023</strain>
    </source>
</reference>
<organism evidence="1 2">
    <name type="scientific">Streptosporangium album</name>
    <dbReference type="NCBI Taxonomy" id="47479"/>
    <lineage>
        <taxon>Bacteria</taxon>
        <taxon>Bacillati</taxon>
        <taxon>Actinomycetota</taxon>
        <taxon>Actinomycetes</taxon>
        <taxon>Streptosporangiales</taxon>
        <taxon>Streptosporangiaceae</taxon>
        <taxon>Streptosporangium</taxon>
    </lineage>
</organism>
<dbReference type="AlphaFoldDB" id="A0A7W7WDN9"/>
<accession>A0A7W7WDN9</accession>
<comment type="caution">
    <text evidence="1">The sequence shown here is derived from an EMBL/GenBank/DDBJ whole genome shotgun (WGS) entry which is preliminary data.</text>
</comment>
<gene>
    <name evidence="1" type="ORF">FHR32_006910</name>
</gene>
<evidence type="ECO:0000313" key="2">
    <source>
        <dbReference type="Proteomes" id="UP000534286"/>
    </source>
</evidence>